<dbReference type="AlphaFoldDB" id="A0AA47L9N5"/>
<dbReference type="EMBL" id="CP114197">
    <property type="protein sequence ID" value="WAT93824.1"/>
    <property type="molecule type" value="Genomic_DNA"/>
</dbReference>
<evidence type="ECO:0000313" key="3">
    <source>
        <dbReference type="Proteomes" id="UP001156560"/>
    </source>
</evidence>
<keyword evidence="2" id="KW-0614">Plasmid</keyword>
<dbReference type="RefSeq" id="WP_077202341.1">
    <property type="nucleotide sequence ID" value="NZ_CP114197.1"/>
</dbReference>
<accession>A0AA47L9N5</accession>
<dbReference type="Proteomes" id="UP001156560">
    <property type="component" value="Plasmid pHLB"/>
</dbReference>
<geneLocation type="plasmid" evidence="2 3">
    <name>pHLB</name>
</geneLocation>
<proteinExistence type="predicted"/>
<name>A0AA47L9N5_VIBPH</name>
<evidence type="ECO:0000256" key="1">
    <source>
        <dbReference type="SAM" id="MobiDB-lite"/>
    </source>
</evidence>
<protein>
    <submittedName>
        <fullName evidence="2">Uncharacterized protein</fullName>
    </submittedName>
</protein>
<evidence type="ECO:0000313" key="2">
    <source>
        <dbReference type="EMBL" id="WAT93824.1"/>
    </source>
</evidence>
<feature type="region of interest" description="Disordered" evidence="1">
    <location>
        <begin position="1"/>
        <end position="22"/>
    </location>
</feature>
<sequence length="94" mass="10641">MTDSNVIRSTITKQPEPTKFSNLESKAASKDEVFKVAMGSDVRPNELANAGLVMKSFRFFPADLEEVTKRLSDFVVTDESTACEKVFRFERLPY</sequence>
<reference evidence="2" key="1">
    <citation type="submission" date="2023-06" db="EMBL/GenBank/DDBJ databases">
        <title>Vibrio parahaemolyticus become highly virulent by producing novel Tc toxins.</title>
        <authorList>
            <person name="Yang F."/>
            <person name="You Y."/>
            <person name="Lai Q."/>
            <person name="Xu L."/>
            <person name="Li F."/>
        </authorList>
    </citation>
    <scope>NUCLEOTIDE SEQUENCE</scope>
    <source>
        <strain evidence="2">Vp-HL-202005</strain>
        <plasmid evidence="2">pHLB</plasmid>
    </source>
</reference>
<organism evidence="2 3">
    <name type="scientific">Vibrio parahaemolyticus</name>
    <dbReference type="NCBI Taxonomy" id="670"/>
    <lineage>
        <taxon>Bacteria</taxon>
        <taxon>Pseudomonadati</taxon>
        <taxon>Pseudomonadota</taxon>
        <taxon>Gammaproteobacteria</taxon>
        <taxon>Vibrionales</taxon>
        <taxon>Vibrionaceae</taxon>
        <taxon>Vibrio</taxon>
    </lineage>
</organism>
<gene>
    <name evidence="2" type="ORF">O1Q84_26940</name>
</gene>